<dbReference type="Proteomes" id="UP000198599">
    <property type="component" value="Unassembled WGS sequence"/>
</dbReference>
<sequence>MVLPLVAHLMVPDVVVIGCGNPNRSDDGVGPHVVARLHENGLPDHTRVFDGGTDGMSVMYRARGATHLIIVDARMPEGTPGAIFEVPGEVLEAPPKQSLNLHDFRWDHALYAGRRIYGDDFPKSVSVFLIEAASLKLGLEMSAEVVLAAENVEGRVREMIAKWCAR</sequence>
<evidence type="ECO:0000256" key="3">
    <source>
        <dbReference type="ARBA" id="ARBA00022750"/>
    </source>
</evidence>
<dbReference type="GO" id="GO:0004190">
    <property type="term" value="F:aspartic-type endopeptidase activity"/>
    <property type="evidence" value="ECO:0007669"/>
    <property type="project" value="UniProtKB-KW"/>
</dbReference>
<keyword evidence="3" id="KW-0064">Aspartyl protease</keyword>
<dbReference type="GO" id="GO:0016485">
    <property type="term" value="P:protein processing"/>
    <property type="evidence" value="ECO:0007669"/>
    <property type="project" value="TreeGrafter"/>
</dbReference>
<dbReference type="Gene3D" id="3.40.50.1450">
    <property type="entry name" value="HybD-like"/>
    <property type="match status" value="1"/>
</dbReference>
<evidence type="ECO:0000313" key="6">
    <source>
        <dbReference type="Proteomes" id="UP000198599"/>
    </source>
</evidence>
<dbReference type="SUPFAM" id="SSF53163">
    <property type="entry name" value="HybD-like"/>
    <property type="match status" value="1"/>
</dbReference>
<dbReference type="STRING" id="1005928.SAMN04487859_13116"/>
<dbReference type="PRINTS" id="PR00446">
    <property type="entry name" value="HYDRGNUPTAKE"/>
</dbReference>
<evidence type="ECO:0000256" key="1">
    <source>
        <dbReference type="ARBA" id="ARBA00006814"/>
    </source>
</evidence>
<keyword evidence="4" id="KW-0378">Hydrolase</keyword>
<dbReference type="Pfam" id="PF01750">
    <property type="entry name" value="HycI"/>
    <property type="match status" value="1"/>
</dbReference>
<dbReference type="NCBIfam" id="TIGR00072">
    <property type="entry name" value="hydrog_prot"/>
    <property type="match status" value="1"/>
</dbReference>
<dbReference type="InterPro" id="IPR000671">
    <property type="entry name" value="Peptidase_A31"/>
</dbReference>
<dbReference type="GO" id="GO:0008047">
    <property type="term" value="F:enzyme activator activity"/>
    <property type="evidence" value="ECO:0007669"/>
    <property type="project" value="InterPro"/>
</dbReference>
<accession>A0A1I5GIH9</accession>
<protein>
    <submittedName>
        <fullName evidence="5">Hydrogenase maturation protease</fullName>
    </submittedName>
</protein>
<reference evidence="6" key="1">
    <citation type="submission" date="2016-10" db="EMBL/GenBank/DDBJ databases">
        <authorList>
            <person name="Varghese N."/>
            <person name="Submissions S."/>
        </authorList>
    </citation>
    <scope>NUCLEOTIDE SEQUENCE [LARGE SCALE GENOMIC DNA]</scope>
    <source>
        <strain evidence="6">DSM 28463</strain>
    </source>
</reference>
<proteinExistence type="inferred from homology"/>
<dbReference type="AlphaFoldDB" id="A0A1I5GIH9"/>
<comment type="similarity">
    <text evidence="1">Belongs to the peptidase A31 family.</text>
</comment>
<dbReference type="PANTHER" id="PTHR30302:SF1">
    <property type="entry name" value="HYDROGENASE 2 MATURATION PROTEASE"/>
    <property type="match status" value="1"/>
</dbReference>
<keyword evidence="2 5" id="KW-0645">Protease</keyword>
<name>A0A1I5GIH9_9RHOB</name>
<dbReference type="PANTHER" id="PTHR30302">
    <property type="entry name" value="HYDROGENASE 1 MATURATION PROTEASE"/>
    <property type="match status" value="1"/>
</dbReference>
<gene>
    <name evidence="5" type="ORF">SAMN04487859_13116</name>
</gene>
<evidence type="ECO:0000256" key="4">
    <source>
        <dbReference type="ARBA" id="ARBA00022801"/>
    </source>
</evidence>
<evidence type="ECO:0000256" key="2">
    <source>
        <dbReference type="ARBA" id="ARBA00022670"/>
    </source>
</evidence>
<dbReference type="InterPro" id="IPR023430">
    <property type="entry name" value="Pept_HybD-like_dom_sf"/>
</dbReference>
<dbReference type="EMBL" id="FOVP01000031">
    <property type="protein sequence ID" value="SFO35733.1"/>
    <property type="molecule type" value="Genomic_DNA"/>
</dbReference>
<evidence type="ECO:0000313" key="5">
    <source>
        <dbReference type="EMBL" id="SFO35733.1"/>
    </source>
</evidence>
<keyword evidence="6" id="KW-1185">Reference proteome</keyword>
<organism evidence="5 6">
    <name type="scientific">Roseovarius lutimaris</name>
    <dbReference type="NCBI Taxonomy" id="1005928"/>
    <lineage>
        <taxon>Bacteria</taxon>
        <taxon>Pseudomonadati</taxon>
        <taxon>Pseudomonadota</taxon>
        <taxon>Alphaproteobacteria</taxon>
        <taxon>Rhodobacterales</taxon>
        <taxon>Roseobacteraceae</taxon>
        <taxon>Roseovarius</taxon>
    </lineage>
</organism>